<feature type="transmembrane region" description="Helical" evidence="13">
    <location>
        <begin position="359"/>
        <end position="381"/>
    </location>
</feature>
<comment type="function">
    <text evidence="1">Multidrug efflux pump.</text>
</comment>
<dbReference type="EMBL" id="DVMW01000024">
    <property type="protein sequence ID" value="HIU35632.1"/>
    <property type="molecule type" value="Genomic_DNA"/>
</dbReference>
<keyword evidence="9 13" id="KW-1133">Transmembrane helix</keyword>
<proteinExistence type="inferred from homology"/>
<evidence type="ECO:0000256" key="10">
    <source>
        <dbReference type="ARBA" id="ARBA00023065"/>
    </source>
</evidence>
<comment type="similarity">
    <text evidence="3">Belongs to the multi antimicrobial extrusion (MATE) (TC 2.A.66.1) family.</text>
</comment>
<keyword evidence="7" id="KW-1003">Cell membrane</keyword>
<evidence type="ECO:0000256" key="11">
    <source>
        <dbReference type="ARBA" id="ARBA00023136"/>
    </source>
</evidence>
<evidence type="ECO:0000256" key="13">
    <source>
        <dbReference type="SAM" id="Phobius"/>
    </source>
</evidence>
<feature type="transmembrane region" description="Helical" evidence="13">
    <location>
        <begin position="101"/>
        <end position="126"/>
    </location>
</feature>
<protein>
    <recommendedName>
        <fullName evidence="4">Probable multidrug resistance protein NorM</fullName>
    </recommendedName>
    <alternativeName>
        <fullName evidence="12">Multidrug-efflux transporter</fullName>
    </alternativeName>
</protein>
<evidence type="ECO:0000313" key="14">
    <source>
        <dbReference type="EMBL" id="HIU35632.1"/>
    </source>
</evidence>
<evidence type="ECO:0000256" key="5">
    <source>
        <dbReference type="ARBA" id="ARBA00022448"/>
    </source>
</evidence>
<name>A0A9D1IGI0_9FIRM</name>
<dbReference type="AlphaFoldDB" id="A0A9D1IGI0"/>
<dbReference type="InterPro" id="IPR048279">
    <property type="entry name" value="MdtK-like"/>
</dbReference>
<keyword evidence="10" id="KW-0406">Ion transport</keyword>
<keyword evidence="11 13" id="KW-0472">Membrane</keyword>
<evidence type="ECO:0000313" key="15">
    <source>
        <dbReference type="Proteomes" id="UP000824071"/>
    </source>
</evidence>
<dbReference type="PIRSF" id="PIRSF006603">
    <property type="entry name" value="DinF"/>
    <property type="match status" value="1"/>
</dbReference>
<dbReference type="Pfam" id="PF01554">
    <property type="entry name" value="MatE"/>
    <property type="match status" value="2"/>
</dbReference>
<feature type="transmembrane region" description="Helical" evidence="13">
    <location>
        <begin position="316"/>
        <end position="339"/>
    </location>
</feature>
<evidence type="ECO:0000256" key="8">
    <source>
        <dbReference type="ARBA" id="ARBA00022692"/>
    </source>
</evidence>
<dbReference type="PANTHER" id="PTHR43298">
    <property type="entry name" value="MULTIDRUG RESISTANCE PROTEIN NORM-RELATED"/>
    <property type="match status" value="1"/>
</dbReference>
<feature type="transmembrane region" description="Helical" evidence="13">
    <location>
        <begin position="62"/>
        <end position="81"/>
    </location>
</feature>
<evidence type="ECO:0000256" key="9">
    <source>
        <dbReference type="ARBA" id="ARBA00022989"/>
    </source>
</evidence>
<dbReference type="NCBIfam" id="TIGR00797">
    <property type="entry name" value="matE"/>
    <property type="match status" value="1"/>
</dbReference>
<keyword evidence="8 13" id="KW-0812">Transmembrane</keyword>
<feature type="transmembrane region" description="Helical" evidence="13">
    <location>
        <begin position="171"/>
        <end position="192"/>
    </location>
</feature>
<feature type="transmembrane region" description="Helical" evidence="13">
    <location>
        <begin position="198"/>
        <end position="218"/>
    </location>
</feature>
<dbReference type="CDD" id="cd13137">
    <property type="entry name" value="MATE_NorM_like"/>
    <property type="match status" value="1"/>
</dbReference>
<dbReference type="GO" id="GO:0015297">
    <property type="term" value="F:antiporter activity"/>
    <property type="evidence" value="ECO:0007669"/>
    <property type="project" value="UniProtKB-KW"/>
</dbReference>
<dbReference type="GO" id="GO:0005886">
    <property type="term" value="C:plasma membrane"/>
    <property type="evidence" value="ECO:0007669"/>
    <property type="project" value="UniProtKB-SubCell"/>
</dbReference>
<evidence type="ECO:0000256" key="4">
    <source>
        <dbReference type="ARBA" id="ARBA00020268"/>
    </source>
</evidence>
<accession>A0A9D1IGI0</accession>
<sequence>MRAPVRKPPDAQSRRLLRLLLTLSLPTVAEEILATLLQYVDTAMVGQLGEQATASVSITTNVTWLVNSVPGAIGTAVLVLISKAAGAGDRRQVQKLSQQALLMAVVSGAVLGAASMALAPVIPVWMGAEAAICAQASRYFFIISVPLVFRTVSSVLGDALRAVQNTRTPMLISVGANVLNIGLNSLLIYTLGLGVDGAAVASAVSYALSGVLMLAACRKNAQLFYPWRSFAPDRRLLRACVRVGLPVLGSSVVACLGYVVFASLVTSMGTTVFAAHSIAVTAETVFYVPGYGLRTAASALIGSARGERDAVKLKTVTRLSAVLTVALMCLSGLALYFGALPLMRLFTPVDAVAELGASMLRLVALSEPFFGLMVVLEGVFYGLGRTRYAFFVETLGMWGVRILLTFLRVRVWGLSLTAVWCCMIADNVCKAVLFALPFLRRSSRRSLLEA</sequence>
<evidence type="ECO:0000256" key="2">
    <source>
        <dbReference type="ARBA" id="ARBA00004651"/>
    </source>
</evidence>
<evidence type="ECO:0000256" key="7">
    <source>
        <dbReference type="ARBA" id="ARBA00022475"/>
    </source>
</evidence>
<reference evidence="14" key="1">
    <citation type="submission" date="2020-10" db="EMBL/GenBank/DDBJ databases">
        <authorList>
            <person name="Gilroy R."/>
        </authorList>
    </citation>
    <scope>NUCLEOTIDE SEQUENCE</scope>
    <source>
        <strain evidence="14">ChiGjej1B1-19959</strain>
    </source>
</reference>
<comment type="caution">
    <text evidence="14">The sequence shown here is derived from an EMBL/GenBank/DDBJ whole genome shotgun (WGS) entry which is preliminary data.</text>
</comment>
<dbReference type="GO" id="GO:0006811">
    <property type="term" value="P:monoatomic ion transport"/>
    <property type="evidence" value="ECO:0007669"/>
    <property type="project" value="UniProtKB-KW"/>
</dbReference>
<dbReference type="GO" id="GO:0042910">
    <property type="term" value="F:xenobiotic transmembrane transporter activity"/>
    <property type="evidence" value="ECO:0007669"/>
    <property type="project" value="InterPro"/>
</dbReference>
<feature type="transmembrane region" description="Helical" evidence="13">
    <location>
        <begin position="285"/>
        <end position="304"/>
    </location>
</feature>
<evidence type="ECO:0000256" key="1">
    <source>
        <dbReference type="ARBA" id="ARBA00003408"/>
    </source>
</evidence>
<evidence type="ECO:0000256" key="12">
    <source>
        <dbReference type="ARBA" id="ARBA00031636"/>
    </source>
</evidence>
<organism evidence="14 15">
    <name type="scientific">Candidatus Fimenecus excrementigallinarum</name>
    <dbReference type="NCBI Taxonomy" id="2840816"/>
    <lineage>
        <taxon>Bacteria</taxon>
        <taxon>Bacillati</taxon>
        <taxon>Bacillota</taxon>
        <taxon>Clostridia</taxon>
        <taxon>Candidatus Fimenecus</taxon>
    </lineage>
</organism>
<dbReference type="InterPro" id="IPR002528">
    <property type="entry name" value="MATE_fam"/>
</dbReference>
<feature type="transmembrane region" description="Helical" evidence="13">
    <location>
        <begin position="239"/>
        <end position="265"/>
    </location>
</feature>
<evidence type="ECO:0000256" key="3">
    <source>
        <dbReference type="ARBA" id="ARBA00010199"/>
    </source>
</evidence>
<dbReference type="InterPro" id="IPR050222">
    <property type="entry name" value="MATE_MdtK"/>
</dbReference>
<feature type="transmembrane region" description="Helical" evidence="13">
    <location>
        <begin position="388"/>
        <end position="407"/>
    </location>
</feature>
<dbReference type="PANTHER" id="PTHR43298:SF2">
    <property type="entry name" value="FMN_FAD EXPORTER YEEO-RELATED"/>
    <property type="match status" value="1"/>
</dbReference>
<keyword evidence="5" id="KW-0813">Transport</keyword>
<keyword evidence="6" id="KW-0050">Antiport</keyword>
<dbReference type="Proteomes" id="UP000824071">
    <property type="component" value="Unassembled WGS sequence"/>
</dbReference>
<evidence type="ECO:0000256" key="6">
    <source>
        <dbReference type="ARBA" id="ARBA00022449"/>
    </source>
</evidence>
<comment type="subcellular location">
    <subcellularLocation>
        <location evidence="2">Cell membrane</location>
        <topology evidence="2">Multi-pass membrane protein</topology>
    </subcellularLocation>
</comment>
<feature type="transmembrane region" description="Helical" evidence="13">
    <location>
        <begin position="413"/>
        <end position="439"/>
    </location>
</feature>
<reference evidence="14" key="2">
    <citation type="journal article" date="2021" name="PeerJ">
        <title>Extensive microbial diversity within the chicken gut microbiome revealed by metagenomics and culture.</title>
        <authorList>
            <person name="Gilroy R."/>
            <person name="Ravi A."/>
            <person name="Getino M."/>
            <person name="Pursley I."/>
            <person name="Horton D.L."/>
            <person name="Alikhan N.F."/>
            <person name="Baker D."/>
            <person name="Gharbi K."/>
            <person name="Hall N."/>
            <person name="Watson M."/>
            <person name="Adriaenssens E.M."/>
            <person name="Foster-Nyarko E."/>
            <person name="Jarju S."/>
            <person name="Secka A."/>
            <person name="Antonio M."/>
            <person name="Oren A."/>
            <person name="Chaudhuri R.R."/>
            <person name="La Ragione R."/>
            <person name="Hildebrand F."/>
            <person name="Pallen M.J."/>
        </authorList>
    </citation>
    <scope>NUCLEOTIDE SEQUENCE</scope>
    <source>
        <strain evidence="14">ChiGjej1B1-19959</strain>
    </source>
</reference>
<gene>
    <name evidence="14" type="ORF">IAC53_03375</name>
</gene>
<feature type="transmembrane region" description="Helical" evidence="13">
    <location>
        <begin position="138"/>
        <end position="159"/>
    </location>
</feature>